<dbReference type="OrthoDB" id="8934837at2759"/>
<dbReference type="Ensembl" id="ENSLBET00000002969.1">
    <property type="protein sequence ID" value="ENSLBEP00000002808.1"/>
    <property type="gene ID" value="ENSLBEG00000002215.1"/>
</dbReference>
<dbReference type="GO" id="GO:0008009">
    <property type="term" value="F:chemokine activity"/>
    <property type="evidence" value="ECO:0007669"/>
    <property type="project" value="InterPro"/>
</dbReference>
<feature type="chain" id="PRO_5018640341" evidence="3">
    <location>
        <begin position="21"/>
        <end position="146"/>
    </location>
</feature>
<dbReference type="GO" id="GO:0005615">
    <property type="term" value="C:extracellular space"/>
    <property type="evidence" value="ECO:0007669"/>
    <property type="project" value="UniProtKB-KW"/>
</dbReference>
<feature type="signal peptide" evidence="3">
    <location>
        <begin position="1"/>
        <end position="20"/>
    </location>
</feature>
<dbReference type="CDD" id="cd00272">
    <property type="entry name" value="Chemokine_CC"/>
    <property type="match status" value="1"/>
</dbReference>
<evidence type="ECO:0000313" key="6">
    <source>
        <dbReference type="Proteomes" id="UP000261660"/>
    </source>
</evidence>
<accession>A0A3Q3E706</accession>
<evidence type="ECO:0000256" key="1">
    <source>
        <dbReference type="ARBA" id="ARBA00022514"/>
    </source>
</evidence>
<keyword evidence="1" id="KW-0202">Cytokine</keyword>
<dbReference type="Proteomes" id="UP000261660">
    <property type="component" value="Unplaced"/>
</dbReference>
<feature type="compositionally biased region" description="Basic residues" evidence="2">
    <location>
        <begin position="120"/>
        <end position="146"/>
    </location>
</feature>
<dbReference type="InParanoid" id="A0A3Q3E706"/>
<dbReference type="InterPro" id="IPR001811">
    <property type="entry name" value="Chemokine_IL8-like_dom"/>
</dbReference>
<dbReference type="InterPro" id="IPR036048">
    <property type="entry name" value="Interleukin_8-like_sf"/>
</dbReference>
<protein>
    <submittedName>
        <fullName evidence="5">Regakine-1-like</fullName>
    </submittedName>
</protein>
<organism evidence="5 6">
    <name type="scientific">Labrus bergylta</name>
    <name type="common">ballan wrasse</name>
    <dbReference type="NCBI Taxonomy" id="56723"/>
    <lineage>
        <taxon>Eukaryota</taxon>
        <taxon>Metazoa</taxon>
        <taxon>Chordata</taxon>
        <taxon>Craniata</taxon>
        <taxon>Vertebrata</taxon>
        <taxon>Euteleostomi</taxon>
        <taxon>Actinopterygii</taxon>
        <taxon>Neopterygii</taxon>
        <taxon>Teleostei</taxon>
        <taxon>Neoteleostei</taxon>
        <taxon>Acanthomorphata</taxon>
        <taxon>Eupercaria</taxon>
        <taxon>Labriformes</taxon>
        <taxon>Labridae</taxon>
        <taxon>Labrus</taxon>
    </lineage>
</organism>
<proteinExistence type="predicted"/>
<evidence type="ECO:0000256" key="2">
    <source>
        <dbReference type="SAM" id="MobiDB-lite"/>
    </source>
</evidence>
<dbReference type="InterPro" id="IPR039809">
    <property type="entry name" value="Chemokine_b/g/d"/>
</dbReference>
<dbReference type="STRING" id="56723.ENSLBEP00000002808"/>
<keyword evidence="6" id="KW-1185">Reference proteome</keyword>
<reference evidence="5" key="1">
    <citation type="submission" date="2025-08" db="UniProtKB">
        <authorList>
            <consortium name="Ensembl"/>
        </authorList>
    </citation>
    <scope>IDENTIFICATION</scope>
</reference>
<dbReference type="PANTHER" id="PTHR12015:SF177">
    <property type="entry name" value="CHEMOKINE INTERLEUKIN-8-LIKE DOMAIN-CONTAINING PROTEIN"/>
    <property type="match status" value="1"/>
</dbReference>
<keyword evidence="3" id="KW-0732">Signal</keyword>
<sequence length="146" mass="16082">MRSSLLSVAFLFFTTWSSLASATHGPLTNCCDRHSNTKIKLDKIMNYIIQSGGACPIEAVIFRTKSGARLCSNPENSWAKRAMLKVDRETKELLQQSQSEEGGSATIITPAVANTSNRAKPGKGRNGRKRPGKKSKGRRRGQRKFV</sequence>
<dbReference type="Gene3D" id="2.40.50.40">
    <property type="match status" value="1"/>
</dbReference>
<name>A0A3Q3E706_9LABR</name>
<evidence type="ECO:0000256" key="3">
    <source>
        <dbReference type="SAM" id="SignalP"/>
    </source>
</evidence>
<dbReference type="PANTHER" id="PTHR12015">
    <property type="entry name" value="SMALL INDUCIBLE CYTOKINE A"/>
    <property type="match status" value="1"/>
</dbReference>
<dbReference type="AlphaFoldDB" id="A0A3Q3E706"/>
<feature type="region of interest" description="Disordered" evidence="2">
    <location>
        <begin position="90"/>
        <end position="146"/>
    </location>
</feature>
<reference evidence="5" key="2">
    <citation type="submission" date="2025-09" db="UniProtKB">
        <authorList>
            <consortium name="Ensembl"/>
        </authorList>
    </citation>
    <scope>IDENTIFICATION</scope>
</reference>
<dbReference type="GeneTree" id="ENSGT00940000175314"/>
<dbReference type="Pfam" id="PF00048">
    <property type="entry name" value="IL8"/>
    <property type="match status" value="1"/>
</dbReference>
<dbReference type="SMART" id="SM00199">
    <property type="entry name" value="SCY"/>
    <property type="match status" value="1"/>
</dbReference>
<evidence type="ECO:0000313" key="5">
    <source>
        <dbReference type="Ensembl" id="ENSLBEP00000002808.1"/>
    </source>
</evidence>
<dbReference type="GO" id="GO:0006955">
    <property type="term" value="P:immune response"/>
    <property type="evidence" value="ECO:0007669"/>
    <property type="project" value="InterPro"/>
</dbReference>
<dbReference type="SUPFAM" id="SSF54117">
    <property type="entry name" value="Interleukin 8-like chemokines"/>
    <property type="match status" value="1"/>
</dbReference>
<feature type="domain" description="Chemokine interleukin-8-like" evidence="4">
    <location>
        <begin position="27"/>
        <end position="86"/>
    </location>
</feature>
<evidence type="ECO:0000259" key="4">
    <source>
        <dbReference type="SMART" id="SM00199"/>
    </source>
</evidence>